<name>A0ABR0K2X9_9EURO</name>
<organism evidence="1 2">
    <name type="scientific">Lithohypha guttulata</name>
    <dbReference type="NCBI Taxonomy" id="1690604"/>
    <lineage>
        <taxon>Eukaryota</taxon>
        <taxon>Fungi</taxon>
        <taxon>Dikarya</taxon>
        <taxon>Ascomycota</taxon>
        <taxon>Pezizomycotina</taxon>
        <taxon>Eurotiomycetes</taxon>
        <taxon>Chaetothyriomycetidae</taxon>
        <taxon>Chaetothyriales</taxon>
        <taxon>Trichomeriaceae</taxon>
        <taxon>Lithohypha</taxon>
    </lineage>
</organism>
<sequence>MDGFESKPAKERLEILKKFESTIADACQLKGTLEKYRLTKLHHHMSPLERILQGVYSKTLIDLKMGANDTAFVRRHIEELEQHVDREESVEKLRDQSARLAEAVKEAVNGLEDGDGFVSSKRKRERDIDALGKQAEDVLAACKKIKTGS</sequence>
<accession>A0ABR0K2X9</accession>
<reference evidence="1 2" key="1">
    <citation type="submission" date="2023-08" db="EMBL/GenBank/DDBJ databases">
        <title>Black Yeasts Isolated from many extreme environments.</title>
        <authorList>
            <person name="Coleine C."/>
            <person name="Stajich J.E."/>
            <person name="Selbmann L."/>
        </authorList>
    </citation>
    <scope>NUCLEOTIDE SEQUENCE [LARGE SCALE GENOMIC DNA]</scope>
    <source>
        <strain evidence="1 2">CCFEE 5885</strain>
    </source>
</reference>
<gene>
    <name evidence="1" type="ORF">LTR24_007615</name>
</gene>
<dbReference type="EMBL" id="JAVRRG010000117">
    <property type="protein sequence ID" value="KAK5084049.1"/>
    <property type="molecule type" value="Genomic_DNA"/>
</dbReference>
<proteinExistence type="predicted"/>
<evidence type="ECO:0000313" key="1">
    <source>
        <dbReference type="EMBL" id="KAK5084049.1"/>
    </source>
</evidence>
<comment type="caution">
    <text evidence="1">The sequence shown here is derived from an EMBL/GenBank/DDBJ whole genome shotgun (WGS) entry which is preliminary data.</text>
</comment>
<dbReference type="Proteomes" id="UP001345013">
    <property type="component" value="Unassembled WGS sequence"/>
</dbReference>
<keyword evidence="2" id="KW-1185">Reference proteome</keyword>
<evidence type="ECO:0000313" key="2">
    <source>
        <dbReference type="Proteomes" id="UP001345013"/>
    </source>
</evidence>
<protein>
    <submittedName>
        <fullName evidence="1">Uncharacterized protein</fullName>
    </submittedName>
</protein>